<evidence type="ECO:0000313" key="1">
    <source>
        <dbReference type="EMBL" id="EFO82009.1"/>
    </source>
</evidence>
<dbReference type="HOGENOM" id="CLU_1029903_0_0_0"/>
<dbReference type="AlphaFoldDB" id="E1IA07"/>
<accession>E1IA07</accession>
<gene>
    <name evidence="1" type="ORF">OSCT_0158</name>
</gene>
<dbReference type="Proteomes" id="UP000054010">
    <property type="component" value="Unassembled WGS sequence"/>
</dbReference>
<dbReference type="EMBL" id="ADVR01000003">
    <property type="protein sequence ID" value="EFO82009.1"/>
    <property type="molecule type" value="Genomic_DNA"/>
</dbReference>
<protein>
    <submittedName>
        <fullName evidence="1">Uncharacterized protein</fullName>
    </submittedName>
</protein>
<organism evidence="1 2">
    <name type="scientific">Oscillochloris trichoides DG-6</name>
    <dbReference type="NCBI Taxonomy" id="765420"/>
    <lineage>
        <taxon>Bacteria</taxon>
        <taxon>Bacillati</taxon>
        <taxon>Chloroflexota</taxon>
        <taxon>Chloroflexia</taxon>
        <taxon>Chloroflexales</taxon>
        <taxon>Chloroflexineae</taxon>
        <taxon>Oscillochloridaceae</taxon>
        <taxon>Oscillochloris</taxon>
    </lineage>
</organism>
<sequence length="270" mass="31729">MMESYNQLIAMCGDYSLYRDEPIEAKQLLKDKSFREVVNFRYKQIEDEQAQQAITQGDIGIERDRFRNFLKKIAQWPFAADVFNTEQFECVLNSEDVSFCAIGYTSHFTRTFFEGTAGTAVLLSMNECREYSEVYIHVIYANTSIVEERYVWNVCTPQHVISRRRWYQDNVKHPPTGDIADFVSIMDLNSEEAQSVLDSAVELEGERRVFARYKQRIYIFPCHVQRNDDNPESRALYHGFLVGDTRKMRSIMGDVCAKLYKYFRWKELAP</sequence>
<evidence type="ECO:0000313" key="2">
    <source>
        <dbReference type="Proteomes" id="UP000054010"/>
    </source>
</evidence>
<reference evidence="1 2" key="1">
    <citation type="journal article" date="2011" name="J. Bacteriol.">
        <title>Draft genome sequence of the anoxygenic filamentous phototrophic bacterium Oscillochloris trichoides subsp. DG-6.</title>
        <authorList>
            <person name="Kuznetsov B.B."/>
            <person name="Ivanovsky R.N."/>
            <person name="Keppen O.I."/>
            <person name="Sukhacheva M.V."/>
            <person name="Bumazhkin B.K."/>
            <person name="Patutina E.O."/>
            <person name="Beletsky A.V."/>
            <person name="Mardanov A.V."/>
            <person name="Baslerov R.V."/>
            <person name="Panteleeva A.N."/>
            <person name="Kolganova T.V."/>
            <person name="Ravin N.V."/>
            <person name="Skryabin K.G."/>
        </authorList>
    </citation>
    <scope>NUCLEOTIDE SEQUENCE [LARGE SCALE GENOMIC DNA]</scope>
    <source>
        <strain evidence="1 2">DG-6</strain>
    </source>
</reference>
<keyword evidence="2" id="KW-1185">Reference proteome</keyword>
<comment type="caution">
    <text evidence="1">The sequence shown here is derived from an EMBL/GenBank/DDBJ whole genome shotgun (WGS) entry which is preliminary data.</text>
</comment>
<proteinExistence type="predicted"/>
<name>E1IA07_9CHLR</name>
<dbReference type="STRING" id="765420.OSCT_0158"/>